<reference evidence="1" key="2">
    <citation type="submission" date="2022-06" db="UniProtKB">
        <authorList>
            <consortium name="EnsemblMetazoa"/>
        </authorList>
    </citation>
    <scope>IDENTIFICATION</scope>
    <source>
        <strain evidence="1">PS312</strain>
    </source>
</reference>
<dbReference type="Proteomes" id="UP000005239">
    <property type="component" value="Unassembled WGS sequence"/>
</dbReference>
<dbReference type="EnsemblMetazoa" id="PPA47138.1">
    <property type="protein sequence ID" value="PPA47138.1"/>
    <property type="gene ID" value="WBGene00305000"/>
</dbReference>
<protein>
    <submittedName>
        <fullName evidence="1">Uncharacterized protein</fullName>
    </submittedName>
</protein>
<dbReference type="AlphaFoldDB" id="A0A8R1Z9E7"/>
<accession>A0A8R1Z9E7</accession>
<organism evidence="1 2">
    <name type="scientific">Pristionchus pacificus</name>
    <name type="common">Parasitic nematode worm</name>
    <dbReference type="NCBI Taxonomy" id="54126"/>
    <lineage>
        <taxon>Eukaryota</taxon>
        <taxon>Metazoa</taxon>
        <taxon>Ecdysozoa</taxon>
        <taxon>Nematoda</taxon>
        <taxon>Chromadorea</taxon>
        <taxon>Rhabditida</taxon>
        <taxon>Rhabditina</taxon>
        <taxon>Diplogasteromorpha</taxon>
        <taxon>Diplogasteroidea</taxon>
        <taxon>Neodiplogasteridae</taxon>
        <taxon>Pristionchus</taxon>
    </lineage>
</organism>
<sequence>MGGAREGHCFVTLQFHVISDRFHHFVSITIAHSFEIISICYTQFRMFLQLSIASALLLLFTEAAVIDPRLENMLNVHTNWRETLESKECNVYDEGHYCQQLVIDQRLTLVAVSQKCECPTGYRCPNDTTDTQLTTDCDFDVSRRWSKCRMRCAPIDV</sequence>
<proteinExistence type="predicted"/>
<evidence type="ECO:0000313" key="2">
    <source>
        <dbReference type="Proteomes" id="UP000005239"/>
    </source>
</evidence>
<evidence type="ECO:0000313" key="1">
    <source>
        <dbReference type="EnsemblMetazoa" id="PPA47138.1"/>
    </source>
</evidence>
<name>A0A8R1Z9E7_PRIPA</name>
<gene>
    <name evidence="1" type="primary">WBGene00305000</name>
</gene>
<keyword evidence="2" id="KW-1185">Reference proteome</keyword>
<reference evidence="2" key="1">
    <citation type="journal article" date="2008" name="Nat. Genet.">
        <title>The Pristionchus pacificus genome provides a unique perspective on nematode lifestyle and parasitism.</title>
        <authorList>
            <person name="Dieterich C."/>
            <person name="Clifton S.W."/>
            <person name="Schuster L.N."/>
            <person name="Chinwalla A."/>
            <person name="Delehaunty K."/>
            <person name="Dinkelacker I."/>
            <person name="Fulton L."/>
            <person name="Fulton R."/>
            <person name="Godfrey J."/>
            <person name="Minx P."/>
            <person name="Mitreva M."/>
            <person name="Roeseler W."/>
            <person name="Tian H."/>
            <person name="Witte H."/>
            <person name="Yang S.P."/>
            <person name="Wilson R.K."/>
            <person name="Sommer R.J."/>
        </authorList>
    </citation>
    <scope>NUCLEOTIDE SEQUENCE [LARGE SCALE GENOMIC DNA]</scope>
    <source>
        <strain evidence="2">PS312</strain>
    </source>
</reference>